<dbReference type="InterPro" id="IPR050315">
    <property type="entry name" value="FAD-oxidoreductase_2"/>
</dbReference>
<keyword evidence="2" id="KW-0285">Flavoprotein</keyword>
<dbReference type="AlphaFoldDB" id="A0A0S3EZB6"/>
<proteinExistence type="predicted"/>
<dbReference type="SUPFAM" id="SSF51905">
    <property type="entry name" value="FAD/NAD(P)-binding domain"/>
    <property type="match status" value="1"/>
</dbReference>
<dbReference type="InterPro" id="IPR036188">
    <property type="entry name" value="FAD/NAD-bd_sf"/>
</dbReference>
<reference evidence="6 7" key="1">
    <citation type="submission" date="2015-11" db="EMBL/GenBank/DDBJ databases">
        <title>A Two-component Flavoprotein Monooxygenase System MeaXY Responsible for para-Hydroxylation of 2-Methyl-6-ethylaniline and 2,6-Diethylaniline in Sphingobium baderi DE-13.</title>
        <authorList>
            <person name="Cheng M."/>
            <person name="Meng Q."/>
            <person name="Yang Y."/>
            <person name="Chu C."/>
            <person name="Yan X."/>
            <person name="He J."/>
            <person name="Li S."/>
        </authorList>
    </citation>
    <scope>NUCLEOTIDE SEQUENCE [LARGE SCALE GENOMIC DNA]</scope>
    <source>
        <strain evidence="6 7">DE-13</strain>
    </source>
</reference>
<evidence type="ECO:0000313" key="7">
    <source>
        <dbReference type="Proteomes" id="UP000056968"/>
    </source>
</evidence>
<dbReference type="OrthoDB" id="3178130at2"/>
<dbReference type="Proteomes" id="UP000056968">
    <property type="component" value="Chromosome"/>
</dbReference>
<dbReference type="KEGG" id="sbd:ATN00_11175"/>
<accession>A0A0S3EZB6</accession>
<dbReference type="STRING" id="1332080.ATN00_11175"/>
<dbReference type="Pfam" id="PF00890">
    <property type="entry name" value="FAD_binding_2"/>
    <property type="match status" value="1"/>
</dbReference>
<gene>
    <name evidence="6" type="ORF">ATN00_11175</name>
</gene>
<dbReference type="GO" id="GO:0016491">
    <property type="term" value="F:oxidoreductase activity"/>
    <property type="evidence" value="ECO:0007669"/>
    <property type="project" value="UniProtKB-KW"/>
</dbReference>
<dbReference type="Gene3D" id="3.50.50.60">
    <property type="entry name" value="FAD/NAD(P)-binding domain"/>
    <property type="match status" value="2"/>
</dbReference>
<protein>
    <submittedName>
        <fullName evidence="6">Fumarate reductase</fullName>
    </submittedName>
</protein>
<dbReference type="InterPro" id="IPR027477">
    <property type="entry name" value="Succ_DH/fumarate_Rdtase_cat_sf"/>
</dbReference>
<keyword evidence="4" id="KW-0560">Oxidoreductase</keyword>
<keyword evidence="7" id="KW-1185">Reference proteome</keyword>
<dbReference type="RefSeq" id="WP_062064711.1">
    <property type="nucleotide sequence ID" value="NZ_CP013264.1"/>
</dbReference>
<evidence type="ECO:0000256" key="1">
    <source>
        <dbReference type="ARBA" id="ARBA00001974"/>
    </source>
</evidence>
<name>A0A0S3EZB6_9SPHN</name>
<evidence type="ECO:0000256" key="4">
    <source>
        <dbReference type="ARBA" id="ARBA00023002"/>
    </source>
</evidence>
<feature type="domain" description="FAD-dependent oxidoreductase 2 FAD-binding" evidence="5">
    <location>
        <begin position="4"/>
        <end position="531"/>
    </location>
</feature>
<dbReference type="PRINTS" id="PR00411">
    <property type="entry name" value="PNDRDTASEI"/>
</dbReference>
<sequence length="554" mass="58549">MQWDVIVVGSGAGGLTAAVRAAKAGLKVLVLEKGEHFGGTTAVSGGGIWIPGSPQAQAEGLADSPAIARDYILKVIGESARAELIDAYLDNGPEMVSWLAANSEVVFLMSLPSSDWYPEIPGARHYGRVLSPREYDGKKLGAYFPQLRPGREEFNAPGGFMIDMFDLPYLAQMPKPKALWHFGKLAARFGTDKLRGYKRGTRLTMGNALVAALLKSALDAGVTLRKSAAVEGLLTEGRRISGVRVSANGGTETHEARFGVVLASGGFSANEQLRKAYIPYADQHVSILPYENVGDGMNMGLEAGASLDGENLINAVWSVVSTLRREDGYLARYAHLMDMSKPGCIAVNAKGERFGNEASVHFVEAMHETGSVPAYIINDAAGVKKYGLGMVYPGAPNLKKLLHAGYVIEGATLSELAHKIGVDPNGLEETVARVNQMAETGKDADFGKGDTLIDQEIGDPKHSPNPCFGPLGKGPYYAVKIYPGDGSTTVGLRIDNRCRVTDANGDPVEGLYAAGLDANSIWRGKSPAHGCNVGPAMVLGYIAGKSLAEAGAGA</sequence>
<dbReference type="Gene3D" id="3.90.700.10">
    <property type="entry name" value="Succinate dehydrogenase/fumarate reductase flavoprotein, catalytic domain"/>
    <property type="match status" value="1"/>
</dbReference>
<dbReference type="GO" id="GO:0008202">
    <property type="term" value="P:steroid metabolic process"/>
    <property type="evidence" value="ECO:0007669"/>
    <property type="project" value="UniProtKB-ARBA"/>
</dbReference>
<dbReference type="InterPro" id="IPR003953">
    <property type="entry name" value="FAD-dep_OxRdtase_2_FAD-bd"/>
</dbReference>
<evidence type="ECO:0000259" key="5">
    <source>
        <dbReference type="Pfam" id="PF00890"/>
    </source>
</evidence>
<dbReference type="SUPFAM" id="SSF56425">
    <property type="entry name" value="Succinate dehydrogenase/fumarate reductase flavoprotein, catalytic domain"/>
    <property type="match status" value="1"/>
</dbReference>
<comment type="cofactor">
    <cofactor evidence="1">
        <name>FAD</name>
        <dbReference type="ChEBI" id="CHEBI:57692"/>
    </cofactor>
</comment>
<keyword evidence="3" id="KW-0274">FAD</keyword>
<dbReference type="EMBL" id="CP013264">
    <property type="protein sequence ID" value="ALR20775.1"/>
    <property type="molecule type" value="Genomic_DNA"/>
</dbReference>
<organism evidence="6 7">
    <name type="scientific">Sphingobium baderi</name>
    <dbReference type="NCBI Taxonomy" id="1332080"/>
    <lineage>
        <taxon>Bacteria</taxon>
        <taxon>Pseudomonadati</taxon>
        <taxon>Pseudomonadota</taxon>
        <taxon>Alphaproteobacteria</taxon>
        <taxon>Sphingomonadales</taxon>
        <taxon>Sphingomonadaceae</taxon>
        <taxon>Sphingobium</taxon>
    </lineage>
</organism>
<evidence type="ECO:0000256" key="2">
    <source>
        <dbReference type="ARBA" id="ARBA00022630"/>
    </source>
</evidence>
<evidence type="ECO:0000313" key="6">
    <source>
        <dbReference type="EMBL" id="ALR20775.1"/>
    </source>
</evidence>
<dbReference type="PANTHER" id="PTHR43400:SF10">
    <property type="entry name" value="3-OXOSTEROID 1-DEHYDROGENASE"/>
    <property type="match status" value="1"/>
</dbReference>
<evidence type="ECO:0000256" key="3">
    <source>
        <dbReference type="ARBA" id="ARBA00022827"/>
    </source>
</evidence>
<dbReference type="PANTHER" id="PTHR43400">
    <property type="entry name" value="FUMARATE REDUCTASE"/>
    <property type="match status" value="1"/>
</dbReference>